<gene>
    <name evidence="1" type="ORF">IRJ16_12860</name>
</gene>
<reference evidence="1" key="1">
    <citation type="submission" date="2020-10" db="EMBL/GenBank/DDBJ databases">
        <title>Mucilaginibacter mali sp. nov., isolated from rhizosphere soil of apple orchard.</title>
        <authorList>
            <person name="Lee J.-S."/>
            <person name="Kim H.S."/>
            <person name="Kim J.-S."/>
        </authorList>
    </citation>
    <scope>NUCLEOTIDE SEQUENCE</scope>
    <source>
        <strain evidence="1">KCTC 22746</strain>
    </source>
</reference>
<sequence length="48" mass="5169">MSRNFRPKPDRNGNPGACGWGSALGGEELEWIAGTNFNSSSILAFQNI</sequence>
<evidence type="ECO:0000313" key="1">
    <source>
        <dbReference type="EMBL" id="MBE9662777.1"/>
    </source>
</evidence>
<evidence type="ECO:0000313" key="2">
    <source>
        <dbReference type="Proteomes" id="UP000622475"/>
    </source>
</evidence>
<proteinExistence type="predicted"/>
<accession>A0A929KY34</accession>
<comment type="caution">
    <text evidence="1">The sequence shown here is derived from an EMBL/GenBank/DDBJ whole genome shotgun (WGS) entry which is preliminary data.</text>
</comment>
<dbReference type="EMBL" id="JADFFL010000004">
    <property type="protein sequence ID" value="MBE9662777.1"/>
    <property type="molecule type" value="Genomic_DNA"/>
</dbReference>
<dbReference type="RefSeq" id="WP_194112000.1">
    <property type="nucleotide sequence ID" value="NZ_JADFFL010000004.1"/>
</dbReference>
<dbReference type="Proteomes" id="UP000622475">
    <property type="component" value="Unassembled WGS sequence"/>
</dbReference>
<organism evidence="1 2">
    <name type="scientific">Mucilaginibacter myungsuensis</name>
    <dbReference type="NCBI Taxonomy" id="649104"/>
    <lineage>
        <taxon>Bacteria</taxon>
        <taxon>Pseudomonadati</taxon>
        <taxon>Bacteroidota</taxon>
        <taxon>Sphingobacteriia</taxon>
        <taxon>Sphingobacteriales</taxon>
        <taxon>Sphingobacteriaceae</taxon>
        <taxon>Mucilaginibacter</taxon>
    </lineage>
</organism>
<keyword evidence="2" id="KW-1185">Reference proteome</keyword>
<dbReference type="AlphaFoldDB" id="A0A929KY34"/>
<name>A0A929KY34_9SPHI</name>
<protein>
    <submittedName>
        <fullName evidence="1">Uncharacterized protein</fullName>
    </submittedName>
</protein>